<dbReference type="AlphaFoldDB" id="A0A1I3C8T0"/>
<dbReference type="STRING" id="69895.SAMN05192551_102275"/>
<dbReference type="OrthoDB" id="1924973at2"/>
<protein>
    <submittedName>
        <fullName evidence="1">Putative motility protein</fullName>
    </submittedName>
</protein>
<proteinExistence type="predicted"/>
<reference evidence="2" key="1">
    <citation type="submission" date="2016-10" db="EMBL/GenBank/DDBJ databases">
        <authorList>
            <person name="Varghese N."/>
            <person name="Submissions S."/>
        </authorList>
    </citation>
    <scope>NUCLEOTIDE SEQUENCE [LARGE SCALE GENOMIC DNA]</scope>
    <source>
        <strain evidence="2">Z-7934</strain>
    </source>
</reference>
<evidence type="ECO:0000313" key="1">
    <source>
        <dbReference type="EMBL" id="SFH70726.1"/>
    </source>
</evidence>
<sequence>MDVAAMSIALNQMKLQQEASVSVLKMAMDGGSSQMEGLEKMLDTNTKMLEQSVTPHLGGNLDIQL</sequence>
<name>A0A1I3C8T0_9FIRM</name>
<dbReference type="EMBL" id="FOQA01000002">
    <property type="protein sequence ID" value="SFH70726.1"/>
    <property type="molecule type" value="Genomic_DNA"/>
</dbReference>
<gene>
    <name evidence="1" type="ORF">SAMN05192551_102275</name>
</gene>
<keyword evidence="2" id="KW-1185">Reference proteome</keyword>
<accession>A0A1I3C8T0</accession>
<dbReference type="Pfam" id="PF14070">
    <property type="entry name" value="YjfB_motility"/>
    <property type="match status" value="1"/>
</dbReference>
<evidence type="ECO:0000313" key="2">
    <source>
        <dbReference type="Proteomes" id="UP000199287"/>
    </source>
</evidence>
<organism evidence="1 2">
    <name type="scientific">Tindallia magadiensis</name>
    <dbReference type="NCBI Taxonomy" id="69895"/>
    <lineage>
        <taxon>Bacteria</taxon>
        <taxon>Bacillati</taxon>
        <taxon>Bacillota</taxon>
        <taxon>Clostridia</taxon>
        <taxon>Peptostreptococcales</taxon>
        <taxon>Tindalliaceae</taxon>
        <taxon>Tindallia</taxon>
    </lineage>
</organism>
<dbReference type="RefSeq" id="WP_093370587.1">
    <property type="nucleotide sequence ID" value="NZ_FOQA01000002.1"/>
</dbReference>
<dbReference type="InterPro" id="IPR025906">
    <property type="entry name" value="YjfB_motility"/>
</dbReference>
<dbReference type="Proteomes" id="UP000199287">
    <property type="component" value="Unassembled WGS sequence"/>
</dbReference>